<proteinExistence type="predicted"/>
<reference evidence="2 3" key="1">
    <citation type="submission" date="2020-01" db="EMBL/GenBank/DDBJ databases">
        <title>Insect and environment-associated Actinomycetes.</title>
        <authorList>
            <person name="Currrie C."/>
            <person name="Chevrette M."/>
            <person name="Carlson C."/>
            <person name="Stubbendieck R."/>
            <person name="Wendt-Pienkowski E."/>
        </authorList>
    </citation>
    <scope>NUCLEOTIDE SEQUENCE [LARGE SCALE GENOMIC DNA]</scope>
    <source>
        <strain evidence="2 3">SID7739</strain>
    </source>
</reference>
<protein>
    <submittedName>
        <fullName evidence="2">Acyl--CoA ligase</fullName>
    </submittedName>
</protein>
<gene>
    <name evidence="2" type="ORF">G3I66_11585</name>
</gene>
<accession>A0A6G3TB98</accession>
<dbReference type="InterPro" id="IPR042099">
    <property type="entry name" value="ANL_N_sf"/>
</dbReference>
<dbReference type="PANTHER" id="PTHR43767">
    <property type="entry name" value="LONG-CHAIN-FATTY-ACID--COA LIGASE"/>
    <property type="match status" value="1"/>
</dbReference>
<dbReference type="EMBL" id="JAAGMQ010000344">
    <property type="protein sequence ID" value="NEC33816.1"/>
    <property type="molecule type" value="Genomic_DNA"/>
</dbReference>
<dbReference type="Pfam" id="PF00501">
    <property type="entry name" value="AMP-binding"/>
    <property type="match status" value="1"/>
</dbReference>
<dbReference type="SUPFAM" id="SSF56801">
    <property type="entry name" value="Acetyl-CoA synthetase-like"/>
    <property type="match status" value="1"/>
</dbReference>
<evidence type="ECO:0000313" key="2">
    <source>
        <dbReference type="EMBL" id="NEC33816.1"/>
    </source>
</evidence>
<name>A0A6G3TB98_9ACTN</name>
<dbReference type="PANTHER" id="PTHR43767:SF12">
    <property type="entry name" value="AMP-DEPENDENT SYNTHETASE AND LIGASE"/>
    <property type="match status" value="1"/>
</dbReference>
<dbReference type="AlphaFoldDB" id="A0A6G3TB98"/>
<dbReference type="RefSeq" id="WP_164273355.1">
    <property type="nucleotide sequence ID" value="NZ_JAAGMQ010000344.1"/>
</dbReference>
<evidence type="ECO:0000313" key="3">
    <source>
        <dbReference type="Proteomes" id="UP000475666"/>
    </source>
</evidence>
<sequence>MTNLATLLMEAAARFPRRPAVRLREMVLTYADLDELSAHVAGGLSAHGVHLGDRVGTMVPYAPAFPVLYFGALRIGAIVLPMYPRTPSAAAKPRRGARARGARLVFTSHDTAEAADVEMNDTTVVPVGPGFLAQLGFWPQAHDVVDRADDDPAILVPAGGPADGCDGLALSHGALREHAAVAARRMMEQTSGPGAAEFPCTGQSHGLNAVILAGTCLAVDEAGTTTRASHGLPGCPTAATALTE</sequence>
<feature type="domain" description="AMP-dependent synthetase/ligase" evidence="1">
    <location>
        <begin position="10"/>
        <end position="118"/>
    </location>
</feature>
<dbReference type="InterPro" id="IPR050237">
    <property type="entry name" value="ATP-dep_AMP-bd_enzyme"/>
</dbReference>
<dbReference type="Proteomes" id="UP000475666">
    <property type="component" value="Unassembled WGS sequence"/>
</dbReference>
<comment type="caution">
    <text evidence="2">The sequence shown here is derived from an EMBL/GenBank/DDBJ whole genome shotgun (WGS) entry which is preliminary data.</text>
</comment>
<dbReference type="InterPro" id="IPR000873">
    <property type="entry name" value="AMP-dep_synth/lig_dom"/>
</dbReference>
<dbReference type="GO" id="GO:0016874">
    <property type="term" value="F:ligase activity"/>
    <property type="evidence" value="ECO:0007669"/>
    <property type="project" value="UniProtKB-KW"/>
</dbReference>
<organism evidence="2 3">
    <name type="scientific">Streptomyces rubrogriseus</name>
    <dbReference type="NCBI Taxonomy" id="194673"/>
    <lineage>
        <taxon>Bacteria</taxon>
        <taxon>Bacillati</taxon>
        <taxon>Actinomycetota</taxon>
        <taxon>Actinomycetes</taxon>
        <taxon>Kitasatosporales</taxon>
        <taxon>Streptomycetaceae</taxon>
        <taxon>Streptomyces</taxon>
        <taxon>Streptomyces violaceoruber group</taxon>
    </lineage>
</organism>
<evidence type="ECO:0000259" key="1">
    <source>
        <dbReference type="Pfam" id="PF00501"/>
    </source>
</evidence>
<dbReference type="Gene3D" id="3.40.50.12780">
    <property type="entry name" value="N-terminal domain of ligase-like"/>
    <property type="match status" value="1"/>
</dbReference>
<keyword evidence="2" id="KW-0436">Ligase</keyword>